<accession>A0A1C5IXC6</accession>
<dbReference type="OrthoDB" id="3398919at2"/>
<evidence type="ECO:0000313" key="4">
    <source>
        <dbReference type="Proteomes" id="UP000199408"/>
    </source>
</evidence>
<feature type="signal peptide" evidence="2">
    <location>
        <begin position="1"/>
        <end position="24"/>
    </location>
</feature>
<organism evidence="3 4">
    <name type="scientific">Micromonospora halophytica</name>
    <dbReference type="NCBI Taxonomy" id="47864"/>
    <lineage>
        <taxon>Bacteria</taxon>
        <taxon>Bacillati</taxon>
        <taxon>Actinomycetota</taxon>
        <taxon>Actinomycetes</taxon>
        <taxon>Micromonosporales</taxon>
        <taxon>Micromonosporaceae</taxon>
        <taxon>Micromonospora</taxon>
    </lineage>
</organism>
<keyword evidence="2" id="KW-0732">Signal</keyword>
<sequence length="165" mass="16641">MSRTARTVFALLTLGALTAGCQNAGDGAADPASAPTGATGTVAPTSDATASASPTGPSAANTVAVCREVDRLIIEGSRKITADSAAATRRELTPEQLNGQLKGSLAKLADDVRAQAARAEDPRIRALVGDAAKQLDAGAGAASPATWMSRSFVGIPEKLSRDCHV</sequence>
<dbReference type="RefSeq" id="WP_091300262.1">
    <property type="nucleotide sequence ID" value="NZ_FMDN01000017.1"/>
</dbReference>
<protein>
    <submittedName>
        <fullName evidence="3">Uncharacterized protein</fullName>
    </submittedName>
</protein>
<evidence type="ECO:0000313" key="3">
    <source>
        <dbReference type="EMBL" id="SCG62436.1"/>
    </source>
</evidence>
<dbReference type="PROSITE" id="PS51257">
    <property type="entry name" value="PROKAR_LIPOPROTEIN"/>
    <property type="match status" value="1"/>
</dbReference>
<proteinExistence type="predicted"/>
<dbReference type="EMBL" id="FMDN01000017">
    <property type="protein sequence ID" value="SCG62436.1"/>
    <property type="molecule type" value="Genomic_DNA"/>
</dbReference>
<feature type="region of interest" description="Disordered" evidence="1">
    <location>
        <begin position="25"/>
        <end position="59"/>
    </location>
</feature>
<name>A0A1C5IXC6_9ACTN</name>
<gene>
    <name evidence="3" type="ORF">GA0070560_11747</name>
</gene>
<feature type="chain" id="PRO_5039081851" evidence="2">
    <location>
        <begin position="25"/>
        <end position="165"/>
    </location>
</feature>
<evidence type="ECO:0000256" key="1">
    <source>
        <dbReference type="SAM" id="MobiDB-lite"/>
    </source>
</evidence>
<keyword evidence="4" id="KW-1185">Reference proteome</keyword>
<dbReference type="AlphaFoldDB" id="A0A1C5IXC6"/>
<dbReference type="Proteomes" id="UP000199408">
    <property type="component" value="Unassembled WGS sequence"/>
</dbReference>
<evidence type="ECO:0000256" key="2">
    <source>
        <dbReference type="SAM" id="SignalP"/>
    </source>
</evidence>
<reference evidence="4" key="1">
    <citation type="submission" date="2016-06" db="EMBL/GenBank/DDBJ databases">
        <authorList>
            <person name="Varghese N."/>
        </authorList>
    </citation>
    <scope>NUCLEOTIDE SEQUENCE [LARGE SCALE GENOMIC DNA]</scope>
    <source>
        <strain evidence="4">DSM 43171</strain>
    </source>
</reference>